<proteinExistence type="predicted"/>
<reference evidence="1 2" key="1">
    <citation type="submission" date="2017-09" db="EMBL/GenBank/DDBJ databases">
        <title>WGS assembly of Aquilegia coerulea Goldsmith.</title>
        <authorList>
            <person name="Hodges S."/>
            <person name="Kramer E."/>
            <person name="Nordborg M."/>
            <person name="Tomkins J."/>
            <person name="Borevitz J."/>
            <person name="Derieg N."/>
            <person name="Yan J."/>
            <person name="Mihaltcheva S."/>
            <person name="Hayes R.D."/>
            <person name="Rokhsar D."/>
        </authorList>
    </citation>
    <scope>NUCLEOTIDE SEQUENCE [LARGE SCALE GENOMIC DNA]</scope>
    <source>
        <strain evidence="2">cv. Goldsmith</strain>
    </source>
</reference>
<dbReference type="Proteomes" id="UP000230069">
    <property type="component" value="Unassembled WGS sequence"/>
</dbReference>
<evidence type="ECO:0000313" key="2">
    <source>
        <dbReference type="Proteomes" id="UP000230069"/>
    </source>
</evidence>
<protein>
    <submittedName>
        <fullName evidence="1">Uncharacterized protein</fullName>
    </submittedName>
</protein>
<evidence type="ECO:0000313" key="1">
    <source>
        <dbReference type="EMBL" id="PIA57390.1"/>
    </source>
</evidence>
<keyword evidence="2" id="KW-1185">Reference proteome</keyword>
<dbReference type="InParanoid" id="A0A2G5ENV3"/>
<accession>A0A2G5ENV3</accession>
<gene>
    <name evidence="1" type="ORF">AQUCO_00600254v1</name>
</gene>
<dbReference type="EMBL" id="KZ305023">
    <property type="protein sequence ID" value="PIA57390.1"/>
    <property type="molecule type" value="Genomic_DNA"/>
</dbReference>
<sequence>MKTGGTCRTTCSYVCMGVVRRQGKSKKIIYNERQNGVACWSAEAQDKALHNCGTNWLLACLCKVPLAKSLAMINRLFVDFESKIKPHI</sequence>
<name>A0A2G5ENV3_AQUCA</name>
<dbReference type="AlphaFoldDB" id="A0A2G5ENV3"/>
<organism evidence="1 2">
    <name type="scientific">Aquilegia coerulea</name>
    <name type="common">Rocky mountain columbine</name>
    <dbReference type="NCBI Taxonomy" id="218851"/>
    <lineage>
        <taxon>Eukaryota</taxon>
        <taxon>Viridiplantae</taxon>
        <taxon>Streptophyta</taxon>
        <taxon>Embryophyta</taxon>
        <taxon>Tracheophyta</taxon>
        <taxon>Spermatophyta</taxon>
        <taxon>Magnoliopsida</taxon>
        <taxon>Ranunculales</taxon>
        <taxon>Ranunculaceae</taxon>
        <taxon>Thalictroideae</taxon>
        <taxon>Aquilegia</taxon>
    </lineage>
</organism>